<name>A0A3M4UZ49_PSEA0</name>
<reference evidence="1 2" key="1">
    <citation type="submission" date="2018-08" db="EMBL/GenBank/DDBJ databases">
        <title>Recombination of ecologically and evolutionarily significant loci maintains genetic cohesion in the Pseudomonas syringae species complex.</title>
        <authorList>
            <person name="Dillon M."/>
            <person name="Thakur S."/>
            <person name="Almeida R.N.D."/>
            <person name="Weir B.S."/>
            <person name="Guttman D.S."/>
        </authorList>
    </citation>
    <scope>NUCLEOTIDE SEQUENCE [LARGE SCALE GENOMIC DNA]</scope>
    <source>
        <strain evidence="1 2">ICMP 535</strain>
    </source>
</reference>
<proteinExistence type="predicted"/>
<evidence type="ECO:0000313" key="1">
    <source>
        <dbReference type="EMBL" id="RMQ45233.1"/>
    </source>
</evidence>
<protein>
    <submittedName>
        <fullName evidence="1">Uncharacterized protein</fullName>
    </submittedName>
</protein>
<evidence type="ECO:0000313" key="2">
    <source>
        <dbReference type="Proteomes" id="UP000279553"/>
    </source>
</evidence>
<accession>A0A3M4UZ49</accession>
<dbReference type="Proteomes" id="UP000279553">
    <property type="component" value="Unassembled WGS sequence"/>
</dbReference>
<gene>
    <name evidence="1" type="ORF">ALQ05_200305</name>
</gene>
<sequence length="80" mass="8698">MSTINFVTYVICMPDDRAARSALTDDLEKLVASKGGTITGISMGDGMTLNELFEIRLGETDAHQARQEAARIASKTQFCN</sequence>
<dbReference type="EMBL" id="RBRD01000001">
    <property type="protein sequence ID" value="RMQ45233.1"/>
    <property type="molecule type" value="Genomic_DNA"/>
</dbReference>
<comment type="caution">
    <text evidence="1">The sequence shown here is derived from an EMBL/GenBank/DDBJ whole genome shotgun (WGS) entry which is preliminary data.</text>
</comment>
<dbReference type="RefSeq" id="WP_122322850.1">
    <property type="nucleotide sequence ID" value="NZ_RBRD01000001.1"/>
</dbReference>
<organism evidence="1 2">
    <name type="scientific">Pseudomonas amygdali pv. mori</name>
    <dbReference type="NCBI Taxonomy" id="34065"/>
    <lineage>
        <taxon>Bacteria</taxon>
        <taxon>Pseudomonadati</taxon>
        <taxon>Pseudomonadota</taxon>
        <taxon>Gammaproteobacteria</taxon>
        <taxon>Pseudomonadales</taxon>
        <taxon>Pseudomonadaceae</taxon>
        <taxon>Pseudomonas</taxon>
        <taxon>Pseudomonas amygdali</taxon>
    </lineage>
</organism>
<dbReference type="AlphaFoldDB" id="A0A3M4UZ49"/>